<accession>A0AA39WH47</accession>
<evidence type="ECO:0000256" key="2">
    <source>
        <dbReference type="SAM" id="SignalP"/>
    </source>
</evidence>
<feature type="chain" id="PRO_5041335245" evidence="2">
    <location>
        <begin position="19"/>
        <end position="182"/>
    </location>
</feature>
<feature type="signal peptide" evidence="2">
    <location>
        <begin position="1"/>
        <end position="18"/>
    </location>
</feature>
<evidence type="ECO:0000313" key="4">
    <source>
        <dbReference type="Proteomes" id="UP001174934"/>
    </source>
</evidence>
<gene>
    <name evidence="3" type="ORF">B0T17DRAFT_511058</name>
</gene>
<keyword evidence="4" id="KW-1185">Reference proteome</keyword>
<name>A0AA39WH47_9PEZI</name>
<comment type="caution">
    <text evidence="3">The sequence shown here is derived from an EMBL/GenBank/DDBJ whole genome shotgun (WGS) entry which is preliminary data.</text>
</comment>
<dbReference type="EMBL" id="JAULSR010000007">
    <property type="protein sequence ID" value="KAK0615287.1"/>
    <property type="molecule type" value="Genomic_DNA"/>
</dbReference>
<dbReference type="Proteomes" id="UP001174934">
    <property type="component" value="Unassembled WGS sequence"/>
</dbReference>
<sequence length="182" mass="19115">MIFTLSSILGFLLPTFLGGNQLVAALAVKNEQLHPGAPPVVMSSRNVNDNPTSLLCGLFTTANKDSVKDLLNDLSGRSSSCDTPAKTCRRHACKNKSGVFVCNDTNQQISLNCKTTVAYYAQNSLDLCCTGGDTAVSGQQFSDGNFNVIVAAADCSTGEDTYRPSKGPSSDPWGPNGECVGP</sequence>
<evidence type="ECO:0000313" key="3">
    <source>
        <dbReference type="EMBL" id="KAK0615287.1"/>
    </source>
</evidence>
<proteinExistence type="predicted"/>
<feature type="region of interest" description="Disordered" evidence="1">
    <location>
        <begin position="158"/>
        <end position="182"/>
    </location>
</feature>
<keyword evidence="2" id="KW-0732">Signal</keyword>
<reference evidence="3" key="1">
    <citation type="submission" date="2023-06" db="EMBL/GenBank/DDBJ databases">
        <title>Genome-scale phylogeny and comparative genomics of the fungal order Sordariales.</title>
        <authorList>
            <consortium name="Lawrence Berkeley National Laboratory"/>
            <person name="Hensen N."/>
            <person name="Bonometti L."/>
            <person name="Westerberg I."/>
            <person name="Brannstrom I.O."/>
            <person name="Guillou S."/>
            <person name="Cros-Aarteil S."/>
            <person name="Calhoun S."/>
            <person name="Haridas S."/>
            <person name="Kuo A."/>
            <person name="Mondo S."/>
            <person name="Pangilinan J."/>
            <person name="Riley R."/>
            <person name="LaButti K."/>
            <person name="Andreopoulos B."/>
            <person name="Lipzen A."/>
            <person name="Chen C."/>
            <person name="Yanf M."/>
            <person name="Daum C."/>
            <person name="Ng V."/>
            <person name="Clum A."/>
            <person name="Steindorff A."/>
            <person name="Ohm R."/>
            <person name="Martin F."/>
            <person name="Silar P."/>
            <person name="Natvig D."/>
            <person name="Lalanne C."/>
            <person name="Gautier V."/>
            <person name="Ament-velasquez S.L."/>
            <person name="Kruys A."/>
            <person name="Hutchinson M.I."/>
            <person name="Powell A.J."/>
            <person name="Barry K."/>
            <person name="Miller A.N."/>
            <person name="Grigoriev I.V."/>
            <person name="Debuchy R."/>
            <person name="Gladieux P."/>
            <person name="Thoren M.H."/>
            <person name="Johannesson H."/>
        </authorList>
    </citation>
    <scope>NUCLEOTIDE SEQUENCE</scope>
    <source>
        <strain evidence="3">SMH3391-2</strain>
    </source>
</reference>
<organism evidence="3 4">
    <name type="scientific">Bombardia bombarda</name>
    <dbReference type="NCBI Taxonomy" id="252184"/>
    <lineage>
        <taxon>Eukaryota</taxon>
        <taxon>Fungi</taxon>
        <taxon>Dikarya</taxon>
        <taxon>Ascomycota</taxon>
        <taxon>Pezizomycotina</taxon>
        <taxon>Sordariomycetes</taxon>
        <taxon>Sordariomycetidae</taxon>
        <taxon>Sordariales</taxon>
        <taxon>Lasiosphaeriaceae</taxon>
        <taxon>Bombardia</taxon>
    </lineage>
</organism>
<dbReference type="AlphaFoldDB" id="A0AA39WH47"/>
<protein>
    <submittedName>
        <fullName evidence="3">Uncharacterized protein</fullName>
    </submittedName>
</protein>
<evidence type="ECO:0000256" key="1">
    <source>
        <dbReference type="SAM" id="MobiDB-lite"/>
    </source>
</evidence>